<name>A0AAX6E3A1_IRIPA</name>
<keyword evidence="12" id="KW-1185">Reference proteome</keyword>
<evidence type="ECO:0000256" key="5">
    <source>
        <dbReference type="ARBA" id="ARBA00022792"/>
    </source>
</evidence>
<dbReference type="PANTHER" id="PTHR21304">
    <property type="entry name" value="MICOS COMPLEX SUBUNIT MIC10"/>
    <property type="match status" value="1"/>
</dbReference>
<evidence type="ECO:0000256" key="8">
    <source>
        <dbReference type="ARBA" id="ARBA00023136"/>
    </source>
</evidence>
<evidence type="ECO:0000256" key="4">
    <source>
        <dbReference type="ARBA" id="ARBA00022692"/>
    </source>
</evidence>
<dbReference type="GO" id="GO:0061617">
    <property type="term" value="C:MICOS complex"/>
    <property type="evidence" value="ECO:0007669"/>
    <property type="project" value="InterPro"/>
</dbReference>
<evidence type="ECO:0000256" key="7">
    <source>
        <dbReference type="ARBA" id="ARBA00023128"/>
    </source>
</evidence>
<accession>A0AAX6E3A1</accession>
<dbReference type="AlphaFoldDB" id="A0AAX6E3A1"/>
<keyword evidence="6 9" id="KW-1133">Transmembrane helix</keyword>
<keyword evidence="7" id="KW-0496">Mitochondrion</keyword>
<sequence>MAEGKKLGAKWDACLDIGIKRVVYSSLAGAFAGLLFFRSPTTRWASVAFGAGVGIGTAYTECSYIFDGSYPKLESAPKVSAPKVSAP</sequence>
<organism evidence="10 12">
    <name type="scientific">Iris pallida</name>
    <name type="common">Sweet iris</name>
    <dbReference type="NCBI Taxonomy" id="29817"/>
    <lineage>
        <taxon>Eukaryota</taxon>
        <taxon>Viridiplantae</taxon>
        <taxon>Streptophyta</taxon>
        <taxon>Embryophyta</taxon>
        <taxon>Tracheophyta</taxon>
        <taxon>Spermatophyta</taxon>
        <taxon>Magnoliopsida</taxon>
        <taxon>Liliopsida</taxon>
        <taxon>Asparagales</taxon>
        <taxon>Iridaceae</taxon>
        <taxon>Iridoideae</taxon>
        <taxon>Irideae</taxon>
        <taxon>Iris</taxon>
    </lineage>
</organism>
<keyword evidence="5" id="KW-0999">Mitochondrion inner membrane</keyword>
<feature type="transmembrane region" description="Helical" evidence="9">
    <location>
        <begin position="44"/>
        <end position="66"/>
    </location>
</feature>
<keyword evidence="8 9" id="KW-0472">Membrane</keyword>
<dbReference type="EMBL" id="JANAVB010004600">
    <property type="protein sequence ID" value="KAJ6848490.1"/>
    <property type="molecule type" value="Genomic_DNA"/>
</dbReference>
<protein>
    <recommendedName>
        <fullName evidence="13">MICOS complex subunit Mic10</fullName>
    </recommendedName>
</protein>
<keyword evidence="4 9" id="KW-0812">Transmembrane</keyword>
<evidence type="ECO:0000313" key="11">
    <source>
        <dbReference type="EMBL" id="KAJ6848490.1"/>
    </source>
</evidence>
<evidence type="ECO:0000256" key="9">
    <source>
        <dbReference type="SAM" id="Phobius"/>
    </source>
</evidence>
<feature type="transmembrane region" description="Helical" evidence="9">
    <location>
        <begin position="21"/>
        <end position="38"/>
    </location>
</feature>
<reference evidence="10" key="1">
    <citation type="journal article" date="2023" name="GigaByte">
        <title>Genome assembly of the bearded iris, Iris pallida Lam.</title>
        <authorList>
            <person name="Bruccoleri R.E."/>
            <person name="Oakeley E.J."/>
            <person name="Faust A.M.E."/>
            <person name="Altorfer M."/>
            <person name="Dessus-Babus S."/>
            <person name="Burckhardt D."/>
            <person name="Oertli M."/>
            <person name="Naumann U."/>
            <person name="Petersen F."/>
            <person name="Wong J."/>
        </authorList>
    </citation>
    <scope>NUCLEOTIDE SEQUENCE</scope>
    <source>
        <strain evidence="10">GSM-AAB239-AS_SAM_17_03QT</strain>
    </source>
</reference>
<dbReference type="EMBL" id="JANAVB010040220">
    <property type="protein sequence ID" value="KAJ6798508.1"/>
    <property type="molecule type" value="Genomic_DNA"/>
</dbReference>
<comment type="caution">
    <text evidence="10">The sequence shown here is derived from an EMBL/GenBank/DDBJ whole genome shotgun (WGS) entry which is preliminary data.</text>
</comment>
<evidence type="ECO:0008006" key="13">
    <source>
        <dbReference type="Google" id="ProtNLM"/>
    </source>
</evidence>
<proteinExistence type="inferred from homology"/>
<evidence type="ECO:0000256" key="3">
    <source>
        <dbReference type="ARBA" id="ARBA00006792"/>
    </source>
</evidence>
<comment type="similarity">
    <text evidence="3">Belongs to the MICOS complex subunit Mic10 family.</text>
</comment>
<evidence type="ECO:0000313" key="12">
    <source>
        <dbReference type="Proteomes" id="UP001140949"/>
    </source>
</evidence>
<evidence type="ECO:0000256" key="6">
    <source>
        <dbReference type="ARBA" id="ARBA00022989"/>
    </source>
</evidence>
<dbReference type="PANTHER" id="PTHR21304:SF0">
    <property type="entry name" value="MICOS COMPLEX SUBUNIT MIC10"/>
    <property type="match status" value="1"/>
</dbReference>
<evidence type="ECO:0000313" key="10">
    <source>
        <dbReference type="EMBL" id="KAJ6798508.1"/>
    </source>
</evidence>
<evidence type="ECO:0000256" key="2">
    <source>
        <dbReference type="ARBA" id="ARBA00004434"/>
    </source>
</evidence>
<comment type="subcellular location">
    <subcellularLocation>
        <location evidence="2">Mitochondrion inner membrane</location>
        <topology evidence="2">Single-pass membrane protein</topology>
    </subcellularLocation>
</comment>
<gene>
    <name evidence="10" type="ORF">M6B38_212305</name>
    <name evidence="11" type="ORF">M6B38_274575</name>
</gene>
<dbReference type="Pfam" id="PF04418">
    <property type="entry name" value="DUF543"/>
    <property type="match status" value="1"/>
</dbReference>
<dbReference type="Proteomes" id="UP001140949">
    <property type="component" value="Unassembled WGS sequence"/>
</dbReference>
<evidence type="ECO:0000256" key="1">
    <source>
        <dbReference type="ARBA" id="ARBA00002689"/>
    </source>
</evidence>
<comment type="function">
    <text evidence="1">Component of the MICOS complex, a large protein complex of the mitochondrial inner membrane that plays crucial roles in the maintenance of crista junctions, inner membrane architecture, and formation of contact sites to the outer membrane.</text>
</comment>
<reference evidence="10" key="2">
    <citation type="submission" date="2023-04" db="EMBL/GenBank/DDBJ databases">
        <authorList>
            <person name="Bruccoleri R.E."/>
            <person name="Oakeley E.J."/>
            <person name="Faust A.-M."/>
            <person name="Dessus-Babus S."/>
            <person name="Altorfer M."/>
            <person name="Burckhardt D."/>
            <person name="Oertli M."/>
            <person name="Naumann U."/>
            <person name="Petersen F."/>
            <person name="Wong J."/>
        </authorList>
    </citation>
    <scope>NUCLEOTIDE SEQUENCE</scope>
    <source>
        <strain evidence="10">GSM-AAB239-AS_SAM_17_03QT</strain>
        <tissue evidence="10">Leaf</tissue>
    </source>
</reference>
<dbReference type="InterPro" id="IPR007512">
    <property type="entry name" value="Mic10"/>
</dbReference>